<keyword evidence="2" id="KW-0732">Signal</keyword>
<dbReference type="InterPro" id="IPR002035">
    <property type="entry name" value="VWF_A"/>
</dbReference>
<evidence type="ECO:0000256" key="1">
    <source>
        <dbReference type="SAM" id="MobiDB-lite"/>
    </source>
</evidence>
<feature type="domain" description="VWFA" evidence="3">
    <location>
        <begin position="60"/>
        <end position="244"/>
    </location>
</feature>
<gene>
    <name evidence="4" type="ORF">EII35_07770</name>
</gene>
<dbReference type="OrthoDB" id="3718593at2"/>
<accession>A0A3P1WUC7</accession>
<feature type="signal peptide" evidence="2">
    <location>
        <begin position="1"/>
        <end position="20"/>
    </location>
</feature>
<organism evidence="4 5">
    <name type="scientific">Arachnia propionica</name>
    <dbReference type="NCBI Taxonomy" id="1750"/>
    <lineage>
        <taxon>Bacteria</taxon>
        <taxon>Bacillati</taxon>
        <taxon>Actinomycetota</taxon>
        <taxon>Actinomycetes</taxon>
        <taxon>Propionibacteriales</taxon>
        <taxon>Propionibacteriaceae</taxon>
        <taxon>Arachnia</taxon>
    </lineage>
</organism>
<name>A0A3P1WUC7_9ACTN</name>
<dbReference type="Proteomes" id="UP000280935">
    <property type="component" value="Unassembled WGS sequence"/>
</dbReference>
<reference evidence="4 5" key="1">
    <citation type="submission" date="2018-11" db="EMBL/GenBank/DDBJ databases">
        <title>Genomes From Bacteria Associated with the Canine Oral Cavity: a Test Case for Automated Genome-Based Taxonomic Assignment.</title>
        <authorList>
            <person name="Coil D.A."/>
            <person name="Jospin G."/>
            <person name="Darling A.E."/>
            <person name="Wallis C."/>
            <person name="Davis I.J."/>
            <person name="Harris S."/>
            <person name="Eisen J.A."/>
            <person name="Holcombe L.J."/>
            <person name="O'Flynn C."/>
        </authorList>
    </citation>
    <scope>NUCLEOTIDE SEQUENCE [LARGE SCALE GENOMIC DNA]</scope>
    <source>
        <strain evidence="4 5">OH2822_COT-296</strain>
    </source>
</reference>
<feature type="region of interest" description="Disordered" evidence="1">
    <location>
        <begin position="23"/>
        <end position="50"/>
    </location>
</feature>
<dbReference type="SUPFAM" id="SSF53300">
    <property type="entry name" value="vWA-like"/>
    <property type="match status" value="1"/>
</dbReference>
<proteinExistence type="predicted"/>
<dbReference type="Gene3D" id="3.40.50.410">
    <property type="entry name" value="von Willebrand factor, type A domain"/>
    <property type="match status" value="1"/>
</dbReference>
<protein>
    <submittedName>
        <fullName evidence="4">VWA domain-containing protein</fullName>
    </submittedName>
</protein>
<dbReference type="Pfam" id="PF13519">
    <property type="entry name" value="VWA_2"/>
    <property type="match status" value="1"/>
</dbReference>
<comment type="caution">
    <text evidence="4">The sequence shown here is derived from an EMBL/GenBank/DDBJ whole genome shotgun (WGS) entry which is preliminary data.</text>
</comment>
<dbReference type="EMBL" id="RQYT01000014">
    <property type="protein sequence ID" value="RRD49636.1"/>
    <property type="molecule type" value="Genomic_DNA"/>
</dbReference>
<dbReference type="RefSeq" id="WP_125227895.1">
    <property type="nucleotide sequence ID" value="NZ_RQYT01000014.1"/>
</dbReference>
<evidence type="ECO:0000256" key="2">
    <source>
        <dbReference type="SAM" id="SignalP"/>
    </source>
</evidence>
<evidence type="ECO:0000313" key="4">
    <source>
        <dbReference type="EMBL" id="RRD49636.1"/>
    </source>
</evidence>
<sequence>MRIRAGLGAVLAVVLMGCSAGTQSPQVSEGGSTPSVTASSLATEPEPSSTLTFQDRTVLPLVVVLDASGSMKHDDAGAGVTRIVAAQQAVTGVLAALPEGTPTAFVGYGTTMHGEDVTAEQGCADVEVLSPMAPLDRTALQAKVDGVVAGGWTPIGPALKEAAAQLGGRPGRVLLVSDGRNTCAEVPPCDVAKELKEQNPELTISVVSLRTDQDDVRCVADVTDGYYTTADTGKQLATRAIAALDEGAARFTLSPSGVDGLVMGATHAEIQAEVLGFPALETGTTRQINGETVTVVVFLNCDWFFKDGVLVGIGTVEDSGTPTIDGLQDGQQISQVEEHLGQAIAVLTEGEYRIHVYPANQVGLYWRVFTTGDVIRSIVLCRCAPSDALVLSFDGLGPWKIGDKDLIPQGKLVPESELCPGWLKAPGHEGKGISFQRLDFQTERPDASTAFEIWVKEPWDSNEKSPVVTYAGARIGMTLGEVRTLHPDLRVERKTLVDGAADVAVVRSGERELLFLTESGGRVSDSDVVTQMVVRDWHQEVVGGC</sequence>
<evidence type="ECO:0000313" key="5">
    <source>
        <dbReference type="Proteomes" id="UP000280935"/>
    </source>
</evidence>
<feature type="chain" id="PRO_5038880899" evidence="2">
    <location>
        <begin position="21"/>
        <end position="545"/>
    </location>
</feature>
<dbReference type="InterPro" id="IPR036465">
    <property type="entry name" value="vWFA_dom_sf"/>
</dbReference>
<dbReference type="PROSITE" id="PS50234">
    <property type="entry name" value="VWFA"/>
    <property type="match status" value="1"/>
</dbReference>
<dbReference type="AlphaFoldDB" id="A0A3P1WUC7"/>
<dbReference type="PROSITE" id="PS51257">
    <property type="entry name" value="PROKAR_LIPOPROTEIN"/>
    <property type="match status" value="1"/>
</dbReference>
<evidence type="ECO:0000259" key="3">
    <source>
        <dbReference type="PROSITE" id="PS50234"/>
    </source>
</evidence>
<dbReference type="SMART" id="SM00327">
    <property type="entry name" value="VWA"/>
    <property type="match status" value="1"/>
</dbReference>